<reference evidence="2 3" key="1">
    <citation type="journal article" date="2023" name="bioRxiv">
        <title>Conserved and derived expression patterns and positive selection on dental genes reveal complex evolutionary context of ever-growing rodent molars.</title>
        <authorList>
            <person name="Calamari Z.T."/>
            <person name="Song A."/>
            <person name="Cohen E."/>
            <person name="Akter M."/>
            <person name="Roy R.D."/>
            <person name="Hallikas O."/>
            <person name="Christensen M.M."/>
            <person name="Li P."/>
            <person name="Marangoni P."/>
            <person name="Jernvall J."/>
            <person name="Klein O.D."/>
        </authorList>
    </citation>
    <scope>NUCLEOTIDE SEQUENCE [LARGE SCALE GENOMIC DNA]</scope>
    <source>
        <strain evidence="2">V071</strain>
    </source>
</reference>
<accession>A0AAW0ISR8</accession>
<dbReference type="GO" id="GO:0005923">
    <property type="term" value="C:bicellular tight junction"/>
    <property type="evidence" value="ECO:0007669"/>
    <property type="project" value="TreeGrafter"/>
</dbReference>
<feature type="domain" description="FERM" evidence="1">
    <location>
        <begin position="5"/>
        <end position="109"/>
    </location>
</feature>
<evidence type="ECO:0000313" key="2">
    <source>
        <dbReference type="EMBL" id="KAK7817594.1"/>
    </source>
</evidence>
<sequence>MTEGRHCQVHLLDDRRLELLVQPKLLSRELLDLVASHFNLKEKEYFGITFIDDTGQENWLQLDHRVLEHDLPKKPGPAILHFAVSVFETLIKVLMIHVIHPPNKTVISS</sequence>
<organism evidence="2 3">
    <name type="scientific">Myodes glareolus</name>
    <name type="common">Bank vole</name>
    <name type="synonym">Clethrionomys glareolus</name>
    <dbReference type="NCBI Taxonomy" id="447135"/>
    <lineage>
        <taxon>Eukaryota</taxon>
        <taxon>Metazoa</taxon>
        <taxon>Chordata</taxon>
        <taxon>Craniata</taxon>
        <taxon>Vertebrata</taxon>
        <taxon>Euteleostomi</taxon>
        <taxon>Mammalia</taxon>
        <taxon>Eutheria</taxon>
        <taxon>Euarchontoglires</taxon>
        <taxon>Glires</taxon>
        <taxon>Rodentia</taxon>
        <taxon>Myomorpha</taxon>
        <taxon>Muroidea</taxon>
        <taxon>Cricetidae</taxon>
        <taxon>Arvicolinae</taxon>
        <taxon>Myodes</taxon>
    </lineage>
</organism>
<proteinExistence type="predicted"/>
<dbReference type="Pfam" id="PF09379">
    <property type="entry name" value="FERM_N"/>
    <property type="match status" value="1"/>
</dbReference>
<dbReference type="PROSITE" id="PS50057">
    <property type="entry name" value="FERM_3"/>
    <property type="match status" value="1"/>
</dbReference>
<dbReference type="PANTHER" id="PTHR46079:SF1">
    <property type="entry name" value="FERM DOMAIN-CONTAINING PROTEIN 4B"/>
    <property type="match status" value="1"/>
</dbReference>
<dbReference type="Proteomes" id="UP001488838">
    <property type="component" value="Unassembled WGS sequence"/>
</dbReference>
<keyword evidence="3" id="KW-1185">Reference proteome</keyword>
<gene>
    <name evidence="2" type="ORF">U0070_024504</name>
</gene>
<dbReference type="Gene3D" id="3.10.20.90">
    <property type="entry name" value="Phosphatidylinositol 3-kinase Catalytic Subunit, Chain A, domain 1"/>
    <property type="match status" value="1"/>
</dbReference>
<name>A0AAW0ISR8_MYOGA</name>
<dbReference type="FunFam" id="3.10.20.90:FF:000019">
    <property type="entry name" value="FERM domain containing 4A"/>
    <property type="match status" value="1"/>
</dbReference>
<dbReference type="InterPro" id="IPR018979">
    <property type="entry name" value="FERM_N"/>
</dbReference>
<evidence type="ECO:0000313" key="3">
    <source>
        <dbReference type="Proteomes" id="UP001488838"/>
    </source>
</evidence>
<dbReference type="InterPro" id="IPR029071">
    <property type="entry name" value="Ubiquitin-like_domsf"/>
</dbReference>
<dbReference type="EMBL" id="JBBHLL010000094">
    <property type="protein sequence ID" value="KAK7817594.1"/>
    <property type="molecule type" value="Genomic_DNA"/>
</dbReference>
<dbReference type="InterPro" id="IPR000299">
    <property type="entry name" value="FERM_domain"/>
</dbReference>
<evidence type="ECO:0000259" key="1">
    <source>
        <dbReference type="PROSITE" id="PS50057"/>
    </source>
</evidence>
<dbReference type="InterPro" id="IPR047176">
    <property type="entry name" value="FRMD4A/B"/>
</dbReference>
<protein>
    <recommendedName>
        <fullName evidence="1">FERM domain-containing protein</fullName>
    </recommendedName>
</protein>
<dbReference type="GO" id="GO:0005912">
    <property type="term" value="C:adherens junction"/>
    <property type="evidence" value="ECO:0007669"/>
    <property type="project" value="TreeGrafter"/>
</dbReference>
<comment type="caution">
    <text evidence="2">The sequence shown here is derived from an EMBL/GenBank/DDBJ whole genome shotgun (WGS) entry which is preliminary data.</text>
</comment>
<dbReference type="PANTHER" id="PTHR46079">
    <property type="entry name" value="FERM DOMAIN-CONTAINING PROTEIN 4"/>
    <property type="match status" value="1"/>
</dbReference>
<dbReference type="SUPFAM" id="SSF54236">
    <property type="entry name" value="Ubiquitin-like"/>
    <property type="match status" value="1"/>
</dbReference>
<dbReference type="AlphaFoldDB" id="A0AAW0ISR8"/>
<dbReference type="GO" id="GO:0090162">
    <property type="term" value="P:establishment of epithelial cell polarity"/>
    <property type="evidence" value="ECO:0007669"/>
    <property type="project" value="InterPro"/>
</dbReference>